<proteinExistence type="predicted"/>
<dbReference type="EMBL" id="SFCI01001983">
    <property type="protein sequence ID" value="TFY74617.1"/>
    <property type="molecule type" value="Genomic_DNA"/>
</dbReference>
<protein>
    <recommendedName>
        <fullName evidence="3">Protein kinase domain-containing protein</fullName>
    </recommendedName>
</protein>
<evidence type="ECO:0000313" key="2">
    <source>
        <dbReference type="Proteomes" id="UP000298061"/>
    </source>
</evidence>
<keyword evidence="2" id="KW-1185">Reference proteome</keyword>
<name>A0A4Y9ZKQ5_9AGAM</name>
<reference evidence="1 2" key="1">
    <citation type="submission" date="2019-02" db="EMBL/GenBank/DDBJ databases">
        <title>Genome sequencing of the rare red list fungi Hericium alpestre (H. flagellum).</title>
        <authorList>
            <person name="Buettner E."/>
            <person name="Kellner H."/>
        </authorList>
    </citation>
    <scope>NUCLEOTIDE SEQUENCE [LARGE SCALE GENOMIC DNA]</scope>
    <source>
        <strain evidence="1 2">DSM 108284</strain>
    </source>
</reference>
<evidence type="ECO:0008006" key="3">
    <source>
        <dbReference type="Google" id="ProtNLM"/>
    </source>
</evidence>
<gene>
    <name evidence="1" type="ORF">EWM64_g9395</name>
</gene>
<comment type="caution">
    <text evidence="1">The sequence shown here is derived from an EMBL/GenBank/DDBJ whole genome shotgun (WGS) entry which is preliminary data.</text>
</comment>
<dbReference type="STRING" id="135208.A0A4Y9ZKQ5"/>
<dbReference type="Proteomes" id="UP000298061">
    <property type="component" value="Unassembled WGS sequence"/>
</dbReference>
<accession>A0A4Y9ZKQ5</accession>
<dbReference type="AlphaFoldDB" id="A0A4Y9ZKQ5"/>
<sequence length="785" mass="88113">MRRRCGSQMSRDRGVELFYGPLRLQSKRSQRTFNNLVSKSSVSTLSLPVIDILHSPPSAVVMIRIWFYSAFLKVCELSFIKIDVDDEDTLVGDVLETIFETYKIEFEAQKVGLSRLHLCYLSAALAQDPSNTLEARVRECVFQGKMQGLTSNKPFAQYATCAHSEFRLVLDVKLPPAATVQPVVVPQYCYAVYMPHGRGAQCIPFNLPEEAKVEDLQAAIRGHPAFKRALEGEDVRLYKCGDISTGPLTAFDPAREWLQGHINNQEIFMVPTNRLRRYFPTGPAPEKEEKIDIIVATDSILESFDLLRNLPGTAGYASQVSKERQSRIDKIGQLPSPSEGIKTEKGIKKFLNEDNLIHCHRPAENYGPSTALFNHALARLKHSLDHLDQLEDPSYLTLEWCHELIVQASVPYDSEDSRKKVLKPILNRLLGDGGRWEATLEGRAGIPDAIWGDTAQLIFEMKNEDGLGGNATLQGTIVFTKVLAQEKHAKYVERSHCPVILIGMMGTRLEISSAIFTDGVYVDKLVSQELFIDAWQSETVLRLGRIFKALSHAMTALTSYYDNLQADADCTYLYPCPLSAVEGLHIPKLKYLGKLSRKGEIIAICRNTVGSEEDLGSRTERRYALYRATMQGDDPADKMDVVVKFAVSYNEKAHRLLADKGLAPTLHFHTPLVGGMHMVVMDYIHGSRPPQKQQDYEDVEKAISLLHNEDMVFGDIRKPNIIAKPNGGAMLIDFDWVGKHQVSKYPASWSIDDTRLDAGVTRRGLMDKKHDTILLEGLKKRFGFT</sequence>
<organism evidence="1 2">
    <name type="scientific">Hericium alpestre</name>
    <dbReference type="NCBI Taxonomy" id="135208"/>
    <lineage>
        <taxon>Eukaryota</taxon>
        <taxon>Fungi</taxon>
        <taxon>Dikarya</taxon>
        <taxon>Basidiomycota</taxon>
        <taxon>Agaricomycotina</taxon>
        <taxon>Agaricomycetes</taxon>
        <taxon>Russulales</taxon>
        <taxon>Hericiaceae</taxon>
        <taxon>Hericium</taxon>
    </lineage>
</organism>
<dbReference type="SUPFAM" id="SSF56112">
    <property type="entry name" value="Protein kinase-like (PK-like)"/>
    <property type="match status" value="1"/>
</dbReference>
<dbReference type="InterPro" id="IPR011009">
    <property type="entry name" value="Kinase-like_dom_sf"/>
</dbReference>
<evidence type="ECO:0000313" key="1">
    <source>
        <dbReference type="EMBL" id="TFY74617.1"/>
    </source>
</evidence>
<dbReference type="OrthoDB" id="3250989at2759"/>